<dbReference type="Pfam" id="PF00743">
    <property type="entry name" value="FMO-like"/>
    <property type="match status" value="2"/>
</dbReference>
<dbReference type="GO" id="GO:0004499">
    <property type="term" value="F:N,N-dimethylaniline monooxygenase activity"/>
    <property type="evidence" value="ECO:0007669"/>
    <property type="project" value="InterPro"/>
</dbReference>
<dbReference type="Proteomes" id="UP000287166">
    <property type="component" value="Unassembled WGS sequence"/>
</dbReference>
<evidence type="ECO:0000256" key="1">
    <source>
        <dbReference type="ARBA" id="ARBA00009183"/>
    </source>
</evidence>
<keyword evidence="8" id="KW-1185">Reference proteome</keyword>
<evidence type="ECO:0000313" key="7">
    <source>
        <dbReference type="EMBL" id="GBE83765.1"/>
    </source>
</evidence>
<feature type="domain" description="DUF6314" evidence="6">
    <location>
        <begin position="513"/>
        <end position="696"/>
    </location>
</feature>
<dbReference type="InterPro" id="IPR050346">
    <property type="entry name" value="FMO-like"/>
</dbReference>
<dbReference type="InterPro" id="IPR045632">
    <property type="entry name" value="DUF6314"/>
</dbReference>
<evidence type="ECO:0000256" key="5">
    <source>
        <dbReference type="ARBA" id="ARBA00023002"/>
    </source>
</evidence>
<evidence type="ECO:0000256" key="3">
    <source>
        <dbReference type="ARBA" id="ARBA00022827"/>
    </source>
</evidence>
<proteinExistence type="inferred from homology"/>
<keyword evidence="2" id="KW-0285">Flavoprotein</keyword>
<dbReference type="InterPro" id="IPR020946">
    <property type="entry name" value="Flavin_mOase-like"/>
</dbReference>
<evidence type="ECO:0000256" key="4">
    <source>
        <dbReference type="ARBA" id="ARBA00022857"/>
    </source>
</evidence>
<keyword evidence="4" id="KW-0521">NADP</keyword>
<dbReference type="GO" id="GO:0050661">
    <property type="term" value="F:NADP binding"/>
    <property type="evidence" value="ECO:0007669"/>
    <property type="project" value="InterPro"/>
</dbReference>
<comment type="caution">
    <text evidence="7">The sequence shown here is derived from an EMBL/GenBank/DDBJ whole genome shotgun (WGS) entry which is preliminary data.</text>
</comment>
<reference evidence="7 8" key="1">
    <citation type="journal article" date="2018" name="Sci. Rep.">
        <title>Genome sequence of the cauliflower mushroom Sparassis crispa (Hanabiratake) and its association with beneficial usage.</title>
        <authorList>
            <person name="Kiyama R."/>
            <person name="Furutani Y."/>
            <person name="Kawaguchi K."/>
            <person name="Nakanishi T."/>
        </authorList>
    </citation>
    <scope>NUCLEOTIDE SEQUENCE [LARGE SCALE GENOMIC DNA]</scope>
</reference>
<dbReference type="GeneID" id="38780682"/>
<dbReference type="GO" id="GO:0050660">
    <property type="term" value="F:flavin adenine dinucleotide binding"/>
    <property type="evidence" value="ECO:0007669"/>
    <property type="project" value="InterPro"/>
</dbReference>
<gene>
    <name evidence="7" type="ORF">SCP_0508210</name>
</gene>
<keyword evidence="3" id="KW-0274">FAD</keyword>
<protein>
    <submittedName>
        <fullName evidence="7">FAD/NAD(P)-binding domain-containing protein</fullName>
    </submittedName>
</protein>
<comment type="similarity">
    <text evidence="1">Belongs to the FMO family.</text>
</comment>
<keyword evidence="5" id="KW-0560">Oxidoreductase</keyword>
<dbReference type="PANTHER" id="PTHR23023">
    <property type="entry name" value="DIMETHYLANILINE MONOOXYGENASE"/>
    <property type="match status" value="1"/>
</dbReference>
<dbReference type="OrthoDB" id="66881at2759"/>
<accession>A0A401GNH1</accession>
<sequence>MAKPQKLVAIIGGGESGLVAYRHMIHYPNLKPTLFEASSSLGGIWSTDHPYHRPLMTTNICRHTCLYSDVPWPADAGPKRKDLFRYSGDMGNFLNVYAQRYLRDGDVRMNTKVTKVDLRDGKWALNSTVVHDGNETPQPEEAFDYLITATGFFSNPYIPALPGLDASPFPVEHSAVFRDPDAYRGKSVAVVGGSLSAVEIAGALSPYAAKIHHITPAPFYVNPLFVPTTSENSEIPRFAPWDLDSYRRAYLDGRRRELINPTPEDNRKKHSYFASLFPKNILPNFNFDTSTPPQVGFSELYRGGIQTNVVKTYLARLESIDPEAGALVLSNGERIYSPDFVILCTGYSVSFPYLTPSALEAISYQHDNHSVPFLTHRLVLHPDLPKAGFVGVYRGSYYGVIEIQARYLAAIFSGEKSWPSEEEMRKGVEIEKSVREAARQTGIQFPHGDYAGLFESYAALLDIPYSDEDHIVAANYPLQENEDVEKIMRDVQHADALSSDGAWIPGAVFRSWAGHWKVNRRVHGAMQKELNGQFEGFAMFHMRPPSALPSGYSTAELGMREYLYHEHGVFVSTSGKKSDLHRKYVYRYSPPSDTISVWGVTSDDYDGPPEQGEVEDWLHDISRVSFRRPGPLQEQDITWFVEHNALEHWEAAATEKEVSKLVYKFVFEGAEVTQFGVGYEVHGPEGRYVSEAWFTR</sequence>
<dbReference type="InParanoid" id="A0A401GNH1"/>
<evidence type="ECO:0000259" key="6">
    <source>
        <dbReference type="Pfam" id="PF19834"/>
    </source>
</evidence>
<name>A0A401GNH1_9APHY</name>
<dbReference type="EMBL" id="BFAD01000005">
    <property type="protein sequence ID" value="GBE83765.1"/>
    <property type="molecule type" value="Genomic_DNA"/>
</dbReference>
<dbReference type="PRINTS" id="PR00370">
    <property type="entry name" value="FMOXYGENASE"/>
</dbReference>
<dbReference type="RefSeq" id="XP_027614678.1">
    <property type="nucleotide sequence ID" value="XM_027758877.1"/>
</dbReference>
<dbReference type="AlphaFoldDB" id="A0A401GNH1"/>
<dbReference type="STRING" id="139825.A0A401GNH1"/>
<dbReference type="Gene3D" id="3.50.50.60">
    <property type="entry name" value="FAD/NAD(P)-binding domain"/>
    <property type="match status" value="3"/>
</dbReference>
<organism evidence="7 8">
    <name type="scientific">Sparassis crispa</name>
    <dbReference type="NCBI Taxonomy" id="139825"/>
    <lineage>
        <taxon>Eukaryota</taxon>
        <taxon>Fungi</taxon>
        <taxon>Dikarya</taxon>
        <taxon>Basidiomycota</taxon>
        <taxon>Agaricomycotina</taxon>
        <taxon>Agaricomycetes</taxon>
        <taxon>Polyporales</taxon>
        <taxon>Sparassidaceae</taxon>
        <taxon>Sparassis</taxon>
    </lineage>
</organism>
<dbReference type="InterPro" id="IPR000960">
    <property type="entry name" value="Flavin_mOase"/>
</dbReference>
<dbReference type="Pfam" id="PF19834">
    <property type="entry name" value="DUF6314"/>
    <property type="match status" value="1"/>
</dbReference>
<evidence type="ECO:0000256" key="2">
    <source>
        <dbReference type="ARBA" id="ARBA00022630"/>
    </source>
</evidence>
<dbReference type="InterPro" id="IPR036188">
    <property type="entry name" value="FAD/NAD-bd_sf"/>
</dbReference>
<evidence type="ECO:0000313" key="8">
    <source>
        <dbReference type="Proteomes" id="UP000287166"/>
    </source>
</evidence>
<dbReference type="SUPFAM" id="SSF51905">
    <property type="entry name" value="FAD/NAD(P)-binding domain"/>
    <property type="match status" value="2"/>
</dbReference>